<dbReference type="AlphaFoldDB" id="A0A4Q7YY83"/>
<keyword evidence="3" id="KW-1185">Reference proteome</keyword>
<dbReference type="Proteomes" id="UP000292958">
    <property type="component" value="Unassembled WGS sequence"/>
</dbReference>
<dbReference type="PANTHER" id="PTHR34107">
    <property type="entry name" value="SLL0198 PROTEIN-RELATED"/>
    <property type="match status" value="1"/>
</dbReference>
<dbReference type="PANTHER" id="PTHR34107:SF7">
    <property type="entry name" value="SLR2092 PROTEIN"/>
    <property type="match status" value="1"/>
</dbReference>
<dbReference type="EMBL" id="SHKW01000001">
    <property type="protein sequence ID" value="RZU42837.1"/>
    <property type="molecule type" value="Genomic_DNA"/>
</dbReference>
<evidence type="ECO:0000313" key="2">
    <source>
        <dbReference type="EMBL" id="RZU42837.1"/>
    </source>
</evidence>
<evidence type="ECO:0000259" key="1">
    <source>
        <dbReference type="Pfam" id="PF05685"/>
    </source>
</evidence>
<dbReference type="RefSeq" id="WP_207231785.1">
    <property type="nucleotide sequence ID" value="NZ_SHKW01000001.1"/>
</dbReference>
<proteinExistence type="predicted"/>
<dbReference type="GO" id="GO:0004519">
    <property type="term" value="F:endonuclease activity"/>
    <property type="evidence" value="ECO:0007669"/>
    <property type="project" value="UniProtKB-KW"/>
</dbReference>
<dbReference type="SUPFAM" id="SSF52980">
    <property type="entry name" value="Restriction endonuclease-like"/>
    <property type="match status" value="1"/>
</dbReference>
<sequence>MNFNLAAMPLPLRFRPEMPMSDEELMRFCAANDFLRVERDANGEILVMTPAGSKTSRMNSRVTRLLDEWAEKDGRGVAFDSNGGFTLPDGSMRAADAAWVERKRWDALSERDQARYAPLCPDFVIELRSPSDILSDLEAKMKQWIANGAQVAWLINPEQKTVVIYRPGDEPEVLSLPSSVQGTGVVAGFELVMARVWA</sequence>
<dbReference type="Pfam" id="PF05685">
    <property type="entry name" value="Uma2"/>
    <property type="match status" value="1"/>
</dbReference>
<name>A0A4Q7YY83_9BACT</name>
<dbReference type="InterPro" id="IPR012296">
    <property type="entry name" value="Nuclease_put_TT1808"/>
</dbReference>
<organism evidence="2 3">
    <name type="scientific">Edaphobacter modestus</name>
    <dbReference type="NCBI Taxonomy" id="388466"/>
    <lineage>
        <taxon>Bacteria</taxon>
        <taxon>Pseudomonadati</taxon>
        <taxon>Acidobacteriota</taxon>
        <taxon>Terriglobia</taxon>
        <taxon>Terriglobales</taxon>
        <taxon>Acidobacteriaceae</taxon>
        <taxon>Edaphobacter</taxon>
    </lineage>
</organism>
<gene>
    <name evidence="2" type="ORF">BDD14_4435</name>
</gene>
<dbReference type="InterPro" id="IPR008538">
    <property type="entry name" value="Uma2"/>
</dbReference>
<accession>A0A4Q7YY83</accession>
<feature type="domain" description="Putative restriction endonuclease" evidence="1">
    <location>
        <begin position="23"/>
        <end position="193"/>
    </location>
</feature>
<protein>
    <submittedName>
        <fullName evidence="2">Uma2 family endonuclease</fullName>
    </submittedName>
</protein>
<dbReference type="InterPro" id="IPR011335">
    <property type="entry name" value="Restrct_endonuc-II-like"/>
</dbReference>
<keyword evidence="2" id="KW-0540">Nuclease</keyword>
<keyword evidence="2" id="KW-0378">Hydrolase</keyword>
<dbReference type="Gene3D" id="3.90.1570.10">
    <property type="entry name" value="tt1808, chain A"/>
    <property type="match status" value="1"/>
</dbReference>
<evidence type="ECO:0000313" key="3">
    <source>
        <dbReference type="Proteomes" id="UP000292958"/>
    </source>
</evidence>
<dbReference type="CDD" id="cd06260">
    <property type="entry name" value="DUF820-like"/>
    <property type="match status" value="1"/>
</dbReference>
<comment type="caution">
    <text evidence="2">The sequence shown here is derived from an EMBL/GenBank/DDBJ whole genome shotgun (WGS) entry which is preliminary data.</text>
</comment>
<reference evidence="2 3" key="1">
    <citation type="submission" date="2019-02" db="EMBL/GenBank/DDBJ databases">
        <title>Genomic Encyclopedia of Archaeal and Bacterial Type Strains, Phase II (KMG-II): from individual species to whole genera.</title>
        <authorList>
            <person name="Goeker M."/>
        </authorList>
    </citation>
    <scope>NUCLEOTIDE SEQUENCE [LARGE SCALE GENOMIC DNA]</scope>
    <source>
        <strain evidence="2 3">DSM 18101</strain>
    </source>
</reference>
<keyword evidence="2" id="KW-0255">Endonuclease</keyword>